<organism evidence="5 6">
    <name type="scientific">Leucobacter rhizosphaerae</name>
    <dbReference type="NCBI Taxonomy" id="2932245"/>
    <lineage>
        <taxon>Bacteria</taxon>
        <taxon>Bacillati</taxon>
        <taxon>Actinomycetota</taxon>
        <taxon>Actinomycetes</taxon>
        <taxon>Micrococcales</taxon>
        <taxon>Microbacteriaceae</taxon>
        <taxon>Leucobacter</taxon>
    </lineage>
</organism>
<feature type="domain" description="Solute-binding protein family 5" evidence="4">
    <location>
        <begin position="31"/>
        <end position="385"/>
    </location>
</feature>
<dbReference type="Gene3D" id="3.90.76.10">
    <property type="entry name" value="Dipeptide-binding Protein, Domain 1"/>
    <property type="match status" value="1"/>
</dbReference>
<keyword evidence="6" id="KW-1185">Reference proteome</keyword>
<keyword evidence="3" id="KW-0732">Signal</keyword>
<dbReference type="InterPro" id="IPR030678">
    <property type="entry name" value="Peptide/Ni-bd"/>
</dbReference>
<evidence type="ECO:0000256" key="1">
    <source>
        <dbReference type="ARBA" id="ARBA00005695"/>
    </source>
</evidence>
<dbReference type="Proteomes" id="UP000831775">
    <property type="component" value="Chromosome"/>
</dbReference>
<evidence type="ECO:0000256" key="2">
    <source>
        <dbReference type="ARBA" id="ARBA00022448"/>
    </source>
</evidence>
<name>A0ABY4FTB2_9MICO</name>
<evidence type="ECO:0000313" key="5">
    <source>
        <dbReference type="EMBL" id="UOQ59538.1"/>
    </source>
</evidence>
<dbReference type="InterPro" id="IPR000914">
    <property type="entry name" value="SBP_5_dom"/>
</dbReference>
<dbReference type="Gene3D" id="3.10.105.10">
    <property type="entry name" value="Dipeptide-binding Protein, Domain 3"/>
    <property type="match status" value="1"/>
</dbReference>
<dbReference type="EMBL" id="CP095043">
    <property type="protein sequence ID" value="UOQ59538.1"/>
    <property type="molecule type" value="Genomic_DNA"/>
</dbReference>
<dbReference type="PANTHER" id="PTHR30290">
    <property type="entry name" value="PERIPLASMIC BINDING COMPONENT OF ABC TRANSPORTER"/>
    <property type="match status" value="1"/>
</dbReference>
<dbReference type="PIRSF" id="PIRSF002741">
    <property type="entry name" value="MppA"/>
    <property type="match status" value="1"/>
</dbReference>
<dbReference type="InterPro" id="IPR039424">
    <property type="entry name" value="SBP_5"/>
</dbReference>
<dbReference type="PANTHER" id="PTHR30290:SF9">
    <property type="entry name" value="OLIGOPEPTIDE-BINDING PROTEIN APPA"/>
    <property type="match status" value="1"/>
</dbReference>
<keyword evidence="2" id="KW-0813">Transport</keyword>
<dbReference type="RefSeq" id="WP_244684594.1">
    <property type="nucleotide sequence ID" value="NZ_CP095043.1"/>
</dbReference>
<evidence type="ECO:0000313" key="6">
    <source>
        <dbReference type="Proteomes" id="UP000831775"/>
    </source>
</evidence>
<protein>
    <submittedName>
        <fullName evidence="5">ABC transporter substrate-binding protein</fullName>
    </submittedName>
</protein>
<comment type="similarity">
    <text evidence="1">Belongs to the bacterial solute-binding protein 5 family.</text>
</comment>
<evidence type="ECO:0000259" key="4">
    <source>
        <dbReference type="Pfam" id="PF00496"/>
    </source>
</evidence>
<dbReference type="Gene3D" id="3.40.190.10">
    <property type="entry name" value="Periplasmic binding protein-like II"/>
    <property type="match status" value="1"/>
</dbReference>
<accession>A0ABY4FTB2</accession>
<reference evidence="5 6" key="1">
    <citation type="submission" date="2022-04" db="EMBL/GenBank/DDBJ databases">
        <title>Leucobacter sp. isolated from rhizosphere of onion.</title>
        <authorList>
            <person name="Won M."/>
            <person name="Lee C.-M."/>
            <person name="Woen H.-Y."/>
            <person name="Kwon S.-W."/>
        </authorList>
    </citation>
    <scope>NUCLEOTIDE SEQUENCE [LARGE SCALE GENOMIC DNA]</scope>
    <source>
        <strain evidence="5 6">H25R-14</strain>
    </source>
</reference>
<dbReference type="SUPFAM" id="SSF53850">
    <property type="entry name" value="Periplasmic binding protein-like II"/>
    <property type="match status" value="1"/>
</dbReference>
<dbReference type="Pfam" id="PF00496">
    <property type="entry name" value="SBP_bac_5"/>
    <property type="match status" value="1"/>
</dbReference>
<gene>
    <name evidence="5" type="ORF">MUN76_10800</name>
</gene>
<sequence length="482" mass="52059">MTGTIGLRVSDALYDTLVREDLAATTAGAAELQPALAESWVISEDGLQYDFVIREGVEFHDGAVLDAAAVKLNFDRILDESSPVFSEAAAANMKYLTRWIAATEVTPEGTFRVTLLQPFPEFENLLIDRRMGIISPTLLESADDDTIAASPSGTGPYTSEGIAQGKDITLTRNEDYWRGVPETPQLLFTTISDANTMVSALQTGQIDVILSAGAGQISQLEGSDTVTIQYPEPANSYFIRLNTQAEGISDPRVRQALNFAVDREGIAAVTNGQALPLTGAIPQGNAAWEDGVSSEYDYDPERARELLAEAGVETPFSISLMAPSEGPGFSQSREVMSLVQEDFADVGVDLDVQFMEFTSMVALEAPGYTPDIAGSFNGWTTGTDLAYWLENMFSPALVPPTGVNRGWYDDPALTDIFAAGRAEQDPEARADIYRQAGAIIDDGAPWVFLYQDRLPRAFSSSVSGPVEAPSVFFDYTTLQKSA</sequence>
<evidence type="ECO:0000256" key="3">
    <source>
        <dbReference type="ARBA" id="ARBA00022729"/>
    </source>
</evidence>
<proteinExistence type="inferred from homology"/>